<accession>A0ABV6HI30</accession>
<dbReference type="RefSeq" id="WP_130857609.1">
    <property type="nucleotide sequence ID" value="NZ_JBHLWO010000002.1"/>
</dbReference>
<comment type="caution">
    <text evidence="3">The sequence shown here is derived from an EMBL/GenBank/DDBJ whole genome shotgun (WGS) entry which is preliminary data.</text>
</comment>
<comment type="subcellular location">
    <subcellularLocation>
        <location evidence="2">Cell membrane</location>
        <topology evidence="2">Lipid-anchor</topology>
    </subcellularLocation>
</comment>
<proteinExistence type="inferred from homology"/>
<comment type="similarity">
    <text evidence="1 2">Belongs to the outer membrane factor (OMF) (TC 1.B.17) family.</text>
</comment>
<gene>
    <name evidence="3" type="ORF">ACFFI0_09480</name>
</gene>
<keyword evidence="4" id="KW-1185">Reference proteome</keyword>
<organism evidence="3 4">
    <name type="scientific">Olivibacter oleidegradans</name>
    <dbReference type="NCBI Taxonomy" id="760123"/>
    <lineage>
        <taxon>Bacteria</taxon>
        <taxon>Pseudomonadati</taxon>
        <taxon>Bacteroidota</taxon>
        <taxon>Sphingobacteriia</taxon>
        <taxon>Sphingobacteriales</taxon>
        <taxon>Sphingobacteriaceae</taxon>
        <taxon>Olivibacter</taxon>
    </lineage>
</organism>
<dbReference type="Pfam" id="PF02321">
    <property type="entry name" value="OEP"/>
    <property type="match status" value="2"/>
</dbReference>
<keyword evidence="2" id="KW-1134">Transmembrane beta strand</keyword>
<keyword evidence="2" id="KW-0812">Transmembrane</keyword>
<evidence type="ECO:0000256" key="1">
    <source>
        <dbReference type="ARBA" id="ARBA00007613"/>
    </source>
</evidence>
<evidence type="ECO:0000313" key="4">
    <source>
        <dbReference type="Proteomes" id="UP001589774"/>
    </source>
</evidence>
<dbReference type="Proteomes" id="UP001589774">
    <property type="component" value="Unassembled WGS sequence"/>
</dbReference>
<dbReference type="PROSITE" id="PS51257">
    <property type="entry name" value="PROKAR_LIPOPROTEIN"/>
    <property type="match status" value="1"/>
</dbReference>
<sequence>MNSKSNLLIILVLQAFFFACKTTDKAIQTEAPVPANFRNAEVPSDDSTSIAFIPWRDFFNDVTLQTLIDTAIAHNMDLQLAIKNIDAAQATLKQAKAGYIPNVSLQVGANSTNPSNNSLNGVSLNQFLKTNHIEDYNATLALSWEADIWGKIKNQKAEALASYLQTEEAKKAVQTQIVSYVAQGYYNLLMLQEQLKIARQNLALNDSTLNIIKQQYDVGEITLLGLEQAEAQRLAAASLIPDFEQQINIQENALSILSGKLPEGIATQSTLDDIQIPEKINTGVPSLLLSRRPDVKQAELAVMAARANQRYARASMYPSLTISAQAGVNSFKASNWFNIPASVFGTVAGGIAQPILQRRQLKTNYELAAINHEKSVIQFRQSVITAVGEVSDALIALNKLQEKQSIALNRTNKLQSAIHNADLLFNTGMANYLEVITAQSNVLQSELELAQIKKAQLVAMVELYRSLGGGW</sequence>
<evidence type="ECO:0000256" key="2">
    <source>
        <dbReference type="RuleBase" id="RU362097"/>
    </source>
</evidence>
<keyword evidence="2" id="KW-0449">Lipoprotein</keyword>
<name>A0ABV6HI30_9SPHI</name>
<evidence type="ECO:0000313" key="3">
    <source>
        <dbReference type="EMBL" id="MFC0318541.1"/>
    </source>
</evidence>
<keyword evidence="2" id="KW-0472">Membrane</keyword>
<dbReference type="EMBL" id="JBHLWO010000002">
    <property type="protein sequence ID" value="MFC0318541.1"/>
    <property type="molecule type" value="Genomic_DNA"/>
</dbReference>
<keyword evidence="2" id="KW-0564">Palmitate</keyword>
<dbReference type="Gene3D" id="2.20.200.10">
    <property type="entry name" value="Outer membrane efflux proteins (OEP)"/>
    <property type="match status" value="1"/>
</dbReference>
<dbReference type="Gene3D" id="1.20.1600.10">
    <property type="entry name" value="Outer membrane efflux proteins (OEP)"/>
    <property type="match status" value="1"/>
</dbReference>
<protein>
    <submittedName>
        <fullName evidence="3">Efflux transporter outer membrane subunit</fullName>
    </submittedName>
</protein>
<reference evidence="3 4" key="1">
    <citation type="submission" date="2024-09" db="EMBL/GenBank/DDBJ databases">
        <authorList>
            <person name="Sun Q."/>
            <person name="Mori K."/>
        </authorList>
    </citation>
    <scope>NUCLEOTIDE SEQUENCE [LARGE SCALE GENOMIC DNA]</scope>
    <source>
        <strain evidence="3 4">CCM 7765</strain>
    </source>
</reference>
<dbReference type="InterPro" id="IPR010131">
    <property type="entry name" value="MdtP/NodT-like"/>
</dbReference>
<dbReference type="InterPro" id="IPR003423">
    <property type="entry name" value="OMP_efflux"/>
</dbReference>
<dbReference type="PANTHER" id="PTHR30203">
    <property type="entry name" value="OUTER MEMBRANE CATION EFFLUX PROTEIN"/>
    <property type="match status" value="1"/>
</dbReference>
<dbReference type="NCBIfam" id="TIGR01845">
    <property type="entry name" value="outer_NodT"/>
    <property type="match status" value="1"/>
</dbReference>
<dbReference type="SUPFAM" id="SSF56954">
    <property type="entry name" value="Outer membrane efflux proteins (OEP)"/>
    <property type="match status" value="1"/>
</dbReference>